<evidence type="ECO:0000259" key="1">
    <source>
        <dbReference type="PROSITE" id="PS51154"/>
    </source>
</evidence>
<dbReference type="EMBL" id="KM190144">
    <property type="protein sequence ID" value="AII27699.1"/>
    <property type="molecule type" value="Genomic_DNA"/>
</dbReference>
<dbReference type="PROSITE" id="PS51154">
    <property type="entry name" value="MACRO"/>
    <property type="match status" value="1"/>
</dbReference>
<dbReference type="GO" id="GO:0140291">
    <property type="term" value="P:peptidyl-glutamate ADP-deribosylation"/>
    <property type="evidence" value="ECO:0007669"/>
    <property type="project" value="TreeGrafter"/>
</dbReference>
<dbReference type="Gene3D" id="3.40.220.10">
    <property type="entry name" value="Leucine Aminopeptidase, subunit E, domain 1"/>
    <property type="match status" value="1"/>
</dbReference>
<reference evidence="2 3" key="1">
    <citation type="journal article" date="2015" name="Genome Announc.">
        <title>Genomic Analysis of Broad-Host-Range Enterobacteriophage Av-05.</title>
        <authorList>
            <person name="Amarillas L."/>
            <person name="Lopez-Cuevas O."/>
            <person name="Leon-Felix J."/>
            <person name="Castro-Del Campo N."/>
            <person name="Gerba C.P."/>
            <person name="Chaidez C."/>
        </authorList>
    </citation>
    <scope>NUCLEOTIDE SEQUENCE [LARGE SCALE GENOMIC DNA]</scope>
</reference>
<proteinExistence type="predicted"/>
<dbReference type="InterPro" id="IPR002589">
    <property type="entry name" value="Macro_dom"/>
</dbReference>
<accession>A0A076GCU7</accession>
<evidence type="ECO:0000313" key="3">
    <source>
        <dbReference type="Proteomes" id="UP000028961"/>
    </source>
</evidence>
<evidence type="ECO:0000313" key="2">
    <source>
        <dbReference type="EMBL" id="AII27699.1"/>
    </source>
</evidence>
<dbReference type="RefSeq" id="YP_009111230.1">
    <property type="nucleotide sequence ID" value="NC_025830.1"/>
</dbReference>
<dbReference type="SUPFAM" id="SSF52949">
    <property type="entry name" value="Macro domain-like"/>
    <property type="match status" value="1"/>
</dbReference>
<dbReference type="Pfam" id="PF01661">
    <property type="entry name" value="Macro"/>
    <property type="match status" value="1"/>
</dbReference>
<organism evidence="2 3">
    <name type="scientific">Escherichia phage Av-05</name>
    <dbReference type="NCBI Taxonomy" id="1527519"/>
    <lineage>
        <taxon>Viruses</taxon>
        <taxon>Duplodnaviria</taxon>
        <taxon>Heunggongvirae</taxon>
        <taxon>Uroviricota</taxon>
        <taxon>Caudoviricetes</taxon>
        <taxon>Vequintavirinae</taxon>
        <taxon>Avunavirus</taxon>
        <taxon>Avunavirus Av05</taxon>
    </lineage>
</organism>
<sequence>MLKYKVGCLIEAALKRDVNVIAHGCNTFCTMGSGIAKEIKNAFPKMYAEDLKTEKGDRTKLGSYTWVVMNEGKLAGFNLYTQYGYNGRRMGVRDLNYNALYDSLAAMRDCLQRHTDGFMSDYKIGLPKIGAGLAGGDWKIIETMIESVLHDCDVTIYVLNEEEIPDGKKEHAS</sequence>
<protein>
    <submittedName>
        <fullName evidence="2">Putative phosphatase</fullName>
    </submittedName>
</protein>
<dbReference type="OrthoDB" id="15963at10239"/>
<dbReference type="GeneID" id="22475497"/>
<dbReference type="PANTHER" id="PTHR12521:SF0">
    <property type="entry name" value="ADP-RIBOSE GLYCOHYDROLASE OARD1"/>
    <property type="match status" value="1"/>
</dbReference>
<dbReference type="KEGG" id="vg:22475497"/>
<gene>
    <name evidence="2" type="ORF">Av05_00156</name>
</gene>
<dbReference type="InterPro" id="IPR043472">
    <property type="entry name" value="Macro_dom-like"/>
</dbReference>
<keyword evidence="3" id="KW-1185">Reference proteome</keyword>
<name>A0A076GCU7_9CAUD</name>
<dbReference type="PANTHER" id="PTHR12521">
    <property type="entry name" value="PROTEIN C6ORF130"/>
    <property type="match status" value="1"/>
</dbReference>
<dbReference type="Proteomes" id="UP000028961">
    <property type="component" value="Segment"/>
</dbReference>
<dbReference type="InterPro" id="IPR050892">
    <property type="entry name" value="ADP-ribose_metab_enzymes"/>
</dbReference>
<feature type="domain" description="Macro" evidence="1">
    <location>
        <begin position="1"/>
        <end position="173"/>
    </location>
</feature>